<keyword evidence="4 8" id="KW-1003">Cell membrane</keyword>
<feature type="transmembrane region" description="Helical" evidence="8">
    <location>
        <begin position="129"/>
        <end position="146"/>
    </location>
</feature>
<sequence length="307" mass="32380">MMTAEGGNRRDTAGRAQCASRAGTGQEVSLTTFTLLNFLVSTVAGFVGALLGLGGGVFLVPALTLLFGVSIGEAVGASAVSVIATSSGAAVAYLRDHITNIRIGMLLEVGTTTGALTGALIAGLLNPRYLYFFFGVLLLYNAYLTFRARRQELPEGVVPDRLALRLRLQGAYRDRALDRTVEYTATRTLPGLLVMYASGMVAGLLGIGAGAFKVLAMDQIMRLPMKVSTATSNFMIGVTAAASAAIYFARGQVNPAIAAPVALGVLLGASLGTRVMNRMRSRTLRVLFAPVLGWIAVQMLWKGWVMP</sequence>
<gene>
    <name evidence="9" type="ORF">caldi_23520</name>
</gene>
<protein>
    <recommendedName>
        <fullName evidence="8">Probable membrane transporter protein</fullName>
    </recommendedName>
</protein>
<keyword evidence="10" id="KW-1185">Reference proteome</keyword>
<organism evidence="9 10">
    <name type="scientific">Caldinitratiruptor microaerophilus</name>
    <dbReference type="NCBI Taxonomy" id="671077"/>
    <lineage>
        <taxon>Bacteria</taxon>
        <taxon>Bacillati</taxon>
        <taxon>Bacillota</taxon>
        <taxon>Clostridia</taxon>
        <taxon>Eubacteriales</taxon>
        <taxon>Symbiobacteriaceae</taxon>
        <taxon>Caldinitratiruptor</taxon>
    </lineage>
</organism>
<evidence type="ECO:0000256" key="5">
    <source>
        <dbReference type="ARBA" id="ARBA00022692"/>
    </source>
</evidence>
<dbReference type="GO" id="GO:0005886">
    <property type="term" value="C:plasma membrane"/>
    <property type="evidence" value="ECO:0007669"/>
    <property type="project" value="UniProtKB-SubCell"/>
</dbReference>
<feature type="transmembrane region" description="Helical" evidence="8">
    <location>
        <begin position="101"/>
        <end position="122"/>
    </location>
</feature>
<dbReference type="InterPro" id="IPR052017">
    <property type="entry name" value="TSUP"/>
</dbReference>
<keyword evidence="6 8" id="KW-1133">Transmembrane helix</keyword>
<proteinExistence type="inferred from homology"/>
<keyword evidence="3" id="KW-0813">Transport</keyword>
<evidence type="ECO:0000256" key="1">
    <source>
        <dbReference type="ARBA" id="ARBA00004651"/>
    </source>
</evidence>
<dbReference type="InterPro" id="IPR002781">
    <property type="entry name" value="TM_pro_TauE-like"/>
</dbReference>
<dbReference type="KEGG" id="cmic:caldi_23520"/>
<feature type="transmembrane region" description="Helical" evidence="8">
    <location>
        <begin position="193"/>
        <end position="215"/>
    </location>
</feature>
<accession>A0AA35CL79</accession>
<dbReference type="AlphaFoldDB" id="A0AA35CL79"/>
<evidence type="ECO:0000256" key="3">
    <source>
        <dbReference type="ARBA" id="ARBA00022448"/>
    </source>
</evidence>
<feature type="transmembrane region" description="Helical" evidence="8">
    <location>
        <begin position="38"/>
        <end position="67"/>
    </location>
</feature>
<evidence type="ECO:0000313" key="10">
    <source>
        <dbReference type="Proteomes" id="UP001163687"/>
    </source>
</evidence>
<dbReference type="Proteomes" id="UP001163687">
    <property type="component" value="Chromosome"/>
</dbReference>
<evidence type="ECO:0000256" key="8">
    <source>
        <dbReference type="RuleBase" id="RU363041"/>
    </source>
</evidence>
<evidence type="ECO:0000256" key="7">
    <source>
        <dbReference type="ARBA" id="ARBA00023136"/>
    </source>
</evidence>
<name>A0AA35CL79_9FIRM</name>
<dbReference type="EMBL" id="AP025628">
    <property type="protein sequence ID" value="BDG61262.1"/>
    <property type="molecule type" value="Genomic_DNA"/>
</dbReference>
<feature type="transmembrane region" description="Helical" evidence="8">
    <location>
        <begin position="227"/>
        <end position="249"/>
    </location>
</feature>
<feature type="transmembrane region" description="Helical" evidence="8">
    <location>
        <begin position="74"/>
        <end position="95"/>
    </location>
</feature>
<keyword evidence="7 8" id="KW-0472">Membrane</keyword>
<comment type="similarity">
    <text evidence="2 8">Belongs to the 4-toluene sulfonate uptake permease (TSUP) (TC 2.A.102) family.</text>
</comment>
<keyword evidence="5 8" id="KW-0812">Transmembrane</keyword>
<feature type="transmembrane region" description="Helical" evidence="8">
    <location>
        <begin position="284"/>
        <end position="301"/>
    </location>
</feature>
<comment type="subcellular location">
    <subcellularLocation>
        <location evidence="1 8">Cell membrane</location>
        <topology evidence="1 8">Multi-pass membrane protein</topology>
    </subcellularLocation>
</comment>
<evidence type="ECO:0000256" key="4">
    <source>
        <dbReference type="ARBA" id="ARBA00022475"/>
    </source>
</evidence>
<evidence type="ECO:0000313" key="9">
    <source>
        <dbReference type="EMBL" id="BDG61262.1"/>
    </source>
</evidence>
<dbReference type="PANTHER" id="PTHR30269:SF23">
    <property type="entry name" value="MEMBRANE TRANSPORTER PROTEIN YDHB-RELATED"/>
    <property type="match status" value="1"/>
</dbReference>
<dbReference type="Pfam" id="PF01925">
    <property type="entry name" value="TauE"/>
    <property type="match status" value="1"/>
</dbReference>
<reference evidence="9" key="1">
    <citation type="submission" date="2022-03" db="EMBL/GenBank/DDBJ databases">
        <title>Complete genome sequence of Caldinitratiruptor microaerophilus.</title>
        <authorList>
            <person name="Mukaiyama R."/>
            <person name="Nishiyama T."/>
            <person name="Ueda K."/>
        </authorList>
    </citation>
    <scope>NUCLEOTIDE SEQUENCE</scope>
    <source>
        <strain evidence="9">JCM 16183</strain>
    </source>
</reference>
<dbReference type="PANTHER" id="PTHR30269">
    <property type="entry name" value="TRANSMEMBRANE PROTEIN YFCA"/>
    <property type="match status" value="1"/>
</dbReference>
<evidence type="ECO:0000256" key="2">
    <source>
        <dbReference type="ARBA" id="ARBA00009142"/>
    </source>
</evidence>
<evidence type="ECO:0000256" key="6">
    <source>
        <dbReference type="ARBA" id="ARBA00022989"/>
    </source>
</evidence>